<evidence type="ECO:0000256" key="1">
    <source>
        <dbReference type="ARBA" id="ARBA00004651"/>
    </source>
</evidence>
<feature type="transmembrane region" description="Helical" evidence="8">
    <location>
        <begin position="74"/>
        <end position="96"/>
    </location>
</feature>
<feature type="binding site" evidence="7">
    <location>
        <position position="61"/>
    </location>
    <ligand>
        <name>Zn(2+)</name>
        <dbReference type="ChEBI" id="CHEBI:29105"/>
    </ligand>
</feature>
<evidence type="ECO:0000256" key="6">
    <source>
        <dbReference type="ARBA" id="ARBA00023136"/>
    </source>
</evidence>
<dbReference type="Pfam" id="PF03006">
    <property type="entry name" value="HlyIII"/>
    <property type="match status" value="1"/>
</dbReference>
<dbReference type="PANTHER" id="PTHR20855:SF3">
    <property type="entry name" value="LD03007P"/>
    <property type="match status" value="1"/>
</dbReference>
<keyword evidence="10" id="KW-1185">Reference proteome</keyword>
<evidence type="ECO:0000313" key="10">
    <source>
        <dbReference type="Proteomes" id="UP000050280"/>
    </source>
</evidence>
<feature type="transmembrane region" description="Helical" evidence="8">
    <location>
        <begin position="12"/>
        <end position="31"/>
    </location>
</feature>
<name>A0A0P7A508_9FLAO</name>
<feature type="binding site" evidence="7">
    <location>
        <position position="187"/>
    </location>
    <ligand>
        <name>Zn(2+)</name>
        <dbReference type="ChEBI" id="CHEBI:29105"/>
    </ligand>
</feature>
<feature type="transmembrane region" description="Helical" evidence="8">
    <location>
        <begin position="102"/>
        <end position="122"/>
    </location>
</feature>
<dbReference type="NCBIfam" id="TIGR01065">
    <property type="entry name" value="hlyIII"/>
    <property type="match status" value="1"/>
</dbReference>
<evidence type="ECO:0000256" key="3">
    <source>
        <dbReference type="ARBA" id="ARBA00022475"/>
    </source>
</evidence>
<dbReference type="GO" id="GO:0046872">
    <property type="term" value="F:metal ion binding"/>
    <property type="evidence" value="ECO:0007669"/>
    <property type="project" value="UniProtKB-KW"/>
</dbReference>
<keyword evidence="6 8" id="KW-0472">Membrane</keyword>
<dbReference type="RefSeq" id="WP_054559153.1">
    <property type="nucleotide sequence ID" value="NZ_LDJX01000004.1"/>
</dbReference>
<feature type="binding site" evidence="7">
    <location>
        <position position="183"/>
    </location>
    <ligand>
        <name>Zn(2+)</name>
        <dbReference type="ChEBI" id="CHEBI:29105"/>
    </ligand>
</feature>
<dbReference type="GO" id="GO:0005886">
    <property type="term" value="C:plasma membrane"/>
    <property type="evidence" value="ECO:0007669"/>
    <property type="project" value="UniProtKB-SubCell"/>
</dbReference>
<evidence type="ECO:0000256" key="4">
    <source>
        <dbReference type="ARBA" id="ARBA00022692"/>
    </source>
</evidence>
<keyword evidence="4 8" id="KW-0812">Transmembrane</keyword>
<organism evidence="9 10">
    <name type="scientific">Croceitalea dokdonensis DOKDO 023</name>
    <dbReference type="NCBI Taxonomy" id="1300341"/>
    <lineage>
        <taxon>Bacteria</taxon>
        <taxon>Pseudomonadati</taxon>
        <taxon>Bacteroidota</taxon>
        <taxon>Flavobacteriia</taxon>
        <taxon>Flavobacteriales</taxon>
        <taxon>Flavobacteriaceae</taxon>
        <taxon>Croceitalea</taxon>
    </lineage>
</organism>
<comment type="caution">
    <text evidence="9">The sequence shown here is derived from an EMBL/GenBank/DDBJ whole genome shotgun (WGS) entry which is preliminary data.</text>
</comment>
<dbReference type="GO" id="GO:0140911">
    <property type="term" value="F:pore-forming activity"/>
    <property type="evidence" value="ECO:0007669"/>
    <property type="project" value="InterPro"/>
</dbReference>
<proteinExistence type="inferred from homology"/>
<dbReference type="EMBL" id="LDJX01000004">
    <property type="protein sequence ID" value="KPM31543.1"/>
    <property type="molecule type" value="Genomic_DNA"/>
</dbReference>
<dbReference type="AlphaFoldDB" id="A0A0P7A508"/>
<feature type="transmembrane region" description="Helical" evidence="8">
    <location>
        <begin position="183"/>
        <end position="202"/>
    </location>
</feature>
<keyword evidence="5 8" id="KW-1133">Transmembrane helix</keyword>
<evidence type="ECO:0000313" key="9">
    <source>
        <dbReference type="EMBL" id="KPM31543.1"/>
    </source>
</evidence>
<protein>
    <submittedName>
        <fullName evidence="9">Channel protein, hemolysin III family</fullName>
    </submittedName>
</protein>
<dbReference type="InterPro" id="IPR005744">
    <property type="entry name" value="Hy-lIII"/>
</dbReference>
<dbReference type="PANTHER" id="PTHR20855">
    <property type="entry name" value="ADIPOR/PROGESTIN RECEPTOR-RELATED"/>
    <property type="match status" value="1"/>
</dbReference>
<feature type="transmembrane region" description="Helical" evidence="8">
    <location>
        <begin position="129"/>
        <end position="149"/>
    </location>
</feature>
<comment type="subcellular location">
    <subcellularLocation>
        <location evidence="1">Cell membrane</location>
        <topology evidence="1">Multi-pass membrane protein</topology>
    </subcellularLocation>
</comment>
<evidence type="ECO:0000256" key="8">
    <source>
        <dbReference type="SAM" id="Phobius"/>
    </source>
</evidence>
<gene>
    <name evidence="9" type="ORF">I595_2030</name>
</gene>
<evidence type="ECO:0000256" key="7">
    <source>
        <dbReference type="PIRSR" id="PIRSR604254-1"/>
    </source>
</evidence>
<keyword evidence="3" id="KW-1003">Cell membrane</keyword>
<evidence type="ECO:0000256" key="2">
    <source>
        <dbReference type="ARBA" id="ARBA00008488"/>
    </source>
</evidence>
<dbReference type="STRING" id="1300341.I595_2030"/>
<feature type="transmembrane region" description="Helical" evidence="8">
    <location>
        <begin position="43"/>
        <end position="62"/>
    </location>
</feature>
<keyword evidence="7" id="KW-0862">Zinc</keyword>
<dbReference type="PATRIC" id="fig|1300341.3.peg.2214"/>
<evidence type="ECO:0000256" key="5">
    <source>
        <dbReference type="ARBA" id="ARBA00022989"/>
    </source>
</evidence>
<dbReference type="Proteomes" id="UP000050280">
    <property type="component" value="Unassembled WGS sequence"/>
</dbReference>
<comment type="similarity">
    <text evidence="2">Belongs to the UPF0073 (Hly-III) family.</text>
</comment>
<accession>A0A0P7A508</accession>
<keyword evidence="7" id="KW-0479">Metal-binding</keyword>
<dbReference type="OrthoDB" id="9813689at2"/>
<dbReference type="InterPro" id="IPR004254">
    <property type="entry name" value="AdipoR/HlyIII-related"/>
</dbReference>
<reference evidence="9 10" key="1">
    <citation type="submission" date="2015-09" db="EMBL/GenBank/DDBJ databases">
        <title>Genome sequence of the marine flavobacterium Croceitalea dokdonensis DOKDO 023 that contains proton- and sodium-pumping rhodopsins.</title>
        <authorList>
            <person name="Kwon S.-K."/>
            <person name="Lee H.K."/>
            <person name="Kwak M.-J."/>
            <person name="Kim J.F."/>
        </authorList>
    </citation>
    <scope>NUCLEOTIDE SEQUENCE [LARGE SCALE GENOMIC DNA]</scope>
    <source>
        <strain evidence="9 10">DOKDO 023</strain>
    </source>
</reference>
<sequence>MNSNQQLEEKLNAYSHGIGAALAIVGSFYLLRPAMNNTLFLGILIYIASLLLLFVASTCYHATSHPRKKAKLRILDHISIYFLIAGTYTPVCLSLLQSSKGYLLLGLVWGIAIIGTVLKLFFTGKYETISLLLYGFMGWLVIIDGSALVDFATTAQLVALALGGMFYTVGILFYAIRKIPFNHFIWHLFVLAGAMCHWWMVYSLS</sequence>
<feature type="transmembrane region" description="Helical" evidence="8">
    <location>
        <begin position="155"/>
        <end position="176"/>
    </location>
</feature>